<reference evidence="1" key="1">
    <citation type="submission" date="2018-05" db="EMBL/GenBank/DDBJ databases">
        <authorList>
            <person name="Lanie J.A."/>
            <person name="Ng W.-L."/>
            <person name="Kazmierczak K.M."/>
            <person name="Andrzejewski T.M."/>
            <person name="Davidsen T.M."/>
            <person name="Wayne K.J."/>
            <person name="Tettelin H."/>
            <person name="Glass J.I."/>
            <person name="Rusch D."/>
            <person name="Podicherti R."/>
            <person name="Tsui H.-C.T."/>
            <person name="Winkler M.E."/>
        </authorList>
    </citation>
    <scope>NUCLEOTIDE SEQUENCE</scope>
</reference>
<sequence length="77" mass="9050">SIIILWEHWFICLMERLLPYHPVNGKSIQKDLTGLNLLCGCMMAKILINQNLVMINADRPWLLELQEKAKNQQYLLN</sequence>
<dbReference type="AlphaFoldDB" id="A0A382IY23"/>
<name>A0A382IY23_9ZZZZ</name>
<organism evidence="1">
    <name type="scientific">marine metagenome</name>
    <dbReference type="NCBI Taxonomy" id="408172"/>
    <lineage>
        <taxon>unclassified sequences</taxon>
        <taxon>metagenomes</taxon>
        <taxon>ecological metagenomes</taxon>
    </lineage>
</organism>
<feature type="non-terminal residue" evidence="1">
    <location>
        <position position="77"/>
    </location>
</feature>
<proteinExistence type="predicted"/>
<gene>
    <name evidence="1" type="ORF">METZ01_LOCUS256667</name>
</gene>
<evidence type="ECO:0000313" key="1">
    <source>
        <dbReference type="EMBL" id="SVC03813.1"/>
    </source>
</evidence>
<dbReference type="EMBL" id="UINC01070001">
    <property type="protein sequence ID" value="SVC03813.1"/>
    <property type="molecule type" value="Genomic_DNA"/>
</dbReference>
<accession>A0A382IY23</accession>
<feature type="non-terminal residue" evidence="1">
    <location>
        <position position="1"/>
    </location>
</feature>
<protein>
    <submittedName>
        <fullName evidence="1">Uncharacterized protein</fullName>
    </submittedName>
</protein>